<dbReference type="EMBL" id="JACHBI010000006">
    <property type="protein sequence ID" value="MBB5574820.1"/>
    <property type="molecule type" value="Genomic_DNA"/>
</dbReference>
<evidence type="ECO:0000256" key="1">
    <source>
        <dbReference type="SAM" id="SignalP"/>
    </source>
</evidence>
<reference evidence="2 3" key="1">
    <citation type="submission" date="2020-08" db="EMBL/GenBank/DDBJ databases">
        <title>Genomic Encyclopedia of Type Strains, Phase IV (KMG-V): Genome sequencing to study the core and pangenomes of soil and plant-associated prokaryotes.</title>
        <authorList>
            <person name="Whitman W."/>
        </authorList>
    </citation>
    <scope>NUCLEOTIDE SEQUENCE [LARGE SCALE GENOMIC DNA]</scope>
    <source>
        <strain evidence="2 3">SEMIA 4064</strain>
    </source>
</reference>
<keyword evidence="1" id="KW-0732">Signal</keyword>
<gene>
    <name evidence="2" type="ORF">GGD50_003449</name>
</gene>
<dbReference type="InterPro" id="IPR058110">
    <property type="entry name" value="GCG_CRPN_dom"/>
</dbReference>
<sequence>MKKLLIIALTSVGALIAIASTANAAQGCGAGYHRGPYGHCRPNVATGGTVVVVPPGGPRVGVYYHGRGYWDGRRYWVNRERYHGGWRYY</sequence>
<protein>
    <submittedName>
        <fullName evidence="2">Uncharacterized protein</fullName>
    </submittedName>
</protein>
<dbReference type="RefSeq" id="WP_183938481.1">
    <property type="nucleotide sequence ID" value="NZ_JACHBI010000006.1"/>
</dbReference>
<feature type="chain" id="PRO_5030930797" evidence="1">
    <location>
        <begin position="25"/>
        <end position="89"/>
    </location>
</feature>
<evidence type="ECO:0000313" key="3">
    <source>
        <dbReference type="Proteomes" id="UP000549882"/>
    </source>
</evidence>
<accession>A0A7W9D274</accession>
<dbReference type="Proteomes" id="UP000549882">
    <property type="component" value="Unassembled WGS sequence"/>
</dbReference>
<name>A0A7W9D274_9HYPH</name>
<keyword evidence="3" id="KW-1185">Reference proteome</keyword>
<evidence type="ECO:0000313" key="2">
    <source>
        <dbReference type="EMBL" id="MBB5574820.1"/>
    </source>
</evidence>
<feature type="signal peptide" evidence="1">
    <location>
        <begin position="1"/>
        <end position="24"/>
    </location>
</feature>
<dbReference type="AlphaFoldDB" id="A0A7W9D274"/>
<dbReference type="NCBIfam" id="NF047412">
    <property type="entry name" value="sig_GCG_CRPN_rpt"/>
    <property type="match status" value="1"/>
</dbReference>
<dbReference type="PROSITE" id="PS51257">
    <property type="entry name" value="PROKAR_LIPOPROTEIN"/>
    <property type="match status" value="1"/>
</dbReference>
<comment type="caution">
    <text evidence="2">The sequence shown here is derived from an EMBL/GenBank/DDBJ whole genome shotgun (WGS) entry which is preliminary data.</text>
</comment>
<organism evidence="2 3">
    <name type="scientific">Rhizobium paranaense</name>
    <dbReference type="NCBI Taxonomy" id="1650438"/>
    <lineage>
        <taxon>Bacteria</taxon>
        <taxon>Pseudomonadati</taxon>
        <taxon>Pseudomonadota</taxon>
        <taxon>Alphaproteobacteria</taxon>
        <taxon>Hyphomicrobiales</taxon>
        <taxon>Rhizobiaceae</taxon>
        <taxon>Rhizobium/Agrobacterium group</taxon>
        <taxon>Rhizobium</taxon>
    </lineage>
</organism>
<proteinExistence type="predicted"/>